<reference evidence="1 2" key="1">
    <citation type="submission" date="2023-05" db="EMBL/GenBank/DDBJ databases">
        <title>B98-5 Cell Line De Novo Hybrid Assembly: An Optical Mapping Approach.</title>
        <authorList>
            <person name="Kananen K."/>
            <person name="Auerbach J.A."/>
            <person name="Kautto E."/>
            <person name="Blachly J.S."/>
        </authorList>
    </citation>
    <scope>NUCLEOTIDE SEQUENCE [LARGE SCALE GENOMIC DNA]</scope>
    <source>
        <strain evidence="1">B95-8</strain>
        <tissue evidence="1">Cell line</tissue>
    </source>
</reference>
<evidence type="ECO:0000313" key="2">
    <source>
        <dbReference type="Proteomes" id="UP001266305"/>
    </source>
</evidence>
<comment type="caution">
    <text evidence="1">The sequence shown here is derived from an EMBL/GenBank/DDBJ whole genome shotgun (WGS) entry which is preliminary data.</text>
</comment>
<protein>
    <submittedName>
        <fullName evidence="1">Transcriptional adaptor 3</fullName>
    </submittedName>
</protein>
<accession>A0ABQ9VUN7</accession>
<organism evidence="1 2">
    <name type="scientific">Saguinus oedipus</name>
    <name type="common">Cotton-top tamarin</name>
    <name type="synonym">Oedipomidas oedipus</name>
    <dbReference type="NCBI Taxonomy" id="9490"/>
    <lineage>
        <taxon>Eukaryota</taxon>
        <taxon>Metazoa</taxon>
        <taxon>Chordata</taxon>
        <taxon>Craniata</taxon>
        <taxon>Vertebrata</taxon>
        <taxon>Euteleostomi</taxon>
        <taxon>Mammalia</taxon>
        <taxon>Eutheria</taxon>
        <taxon>Euarchontoglires</taxon>
        <taxon>Primates</taxon>
        <taxon>Haplorrhini</taxon>
        <taxon>Platyrrhini</taxon>
        <taxon>Cebidae</taxon>
        <taxon>Callitrichinae</taxon>
        <taxon>Saguinus</taxon>
    </lineage>
</organism>
<dbReference type="Proteomes" id="UP001266305">
    <property type="component" value="Unassembled WGS sequence"/>
</dbReference>
<sequence>MLGGAHLELHKSKTYETRLAKEEVSRQELRQRVHVADNKVMDALHEIMAAWQKQQTSTKKEKDQAWKILKDPETAGWGALTPASGCLL</sequence>
<dbReference type="EMBL" id="JASSZA010000004">
    <property type="protein sequence ID" value="KAK2113037.1"/>
    <property type="molecule type" value="Genomic_DNA"/>
</dbReference>
<name>A0ABQ9VUN7_SAGOE</name>
<gene>
    <name evidence="1" type="primary">TADA3_1</name>
    <name evidence="1" type="ORF">P7K49_007303</name>
</gene>
<keyword evidence="2" id="KW-1185">Reference proteome</keyword>
<evidence type="ECO:0000313" key="1">
    <source>
        <dbReference type="EMBL" id="KAK2113037.1"/>
    </source>
</evidence>
<proteinExistence type="predicted"/>